<dbReference type="Proteomes" id="UP000321570">
    <property type="component" value="Unassembled WGS sequence"/>
</dbReference>
<accession>A0A564Y6N9</accession>
<protein>
    <submittedName>
        <fullName evidence="2">Uncharacterized protein</fullName>
    </submittedName>
</protein>
<sequence length="177" mass="20872">MQSPNSNVSASRLILMLLLLKLNAQMKVSVHLNSEFQIYKAEFEAQLSFLEWSRSADHQIFLKSVQLMYHFFKRNNDNLRTAYRIWPREQILVAQKLISLCRYFEPFVMQKIISRALLWIWLGVVINSEVWHLKIKFKCVKSSLTSKLTETEHSNTLDIIFHSFNLLLLNTQVTVPE</sequence>
<reference evidence="2 3" key="1">
    <citation type="submission" date="2019-07" db="EMBL/GenBank/DDBJ databases">
        <authorList>
            <person name="Jastrzebski P J."/>
            <person name="Paukszto L."/>
            <person name="Jastrzebski P J."/>
        </authorList>
    </citation>
    <scope>NUCLEOTIDE SEQUENCE [LARGE SCALE GENOMIC DNA]</scope>
    <source>
        <strain evidence="2 3">WMS-il1</strain>
    </source>
</reference>
<proteinExistence type="predicted"/>
<evidence type="ECO:0000313" key="3">
    <source>
        <dbReference type="Proteomes" id="UP000321570"/>
    </source>
</evidence>
<dbReference type="EMBL" id="CABIJS010000110">
    <property type="protein sequence ID" value="VUZ42965.1"/>
    <property type="molecule type" value="Genomic_DNA"/>
</dbReference>
<keyword evidence="1" id="KW-0732">Signal</keyword>
<gene>
    <name evidence="2" type="ORF">WMSIL1_LOCUS3528</name>
</gene>
<keyword evidence="3" id="KW-1185">Reference proteome</keyword>
<evidence type="ECO:0000313" key="2">
    <source>
        <dbReference type="EMBL" id="VUZ42965.1"/>
    </source>
</evidence>
<feature type="signal peptide" evidence="1">
    <location>
        <begin position="1"/>
        <end position="24"/>
    </location>
</feature>
<organism evidence="2 3">
    <name type="scientific">Hymenolepis diminuta</name>
    <name type="common">Rat tapeworm</name>
    <dbReference type="NCBI Taxonomy" id="6216"/>
    <lineage>
        <taxon>Eukaryota</taxon>
        <taxon>Metazoa</taxon>
        <taxon>Spiralia</taxon>
        <taxon>Lophotrochozoa</taxon>
        <taxon>Platyhelminthes</taxon>
        <taxon>Cestoda</taxon>
        <taxon>Eucestoda</taxon>
        <taxon>Cyclophyllidea</taxon>
        <taxon>Hymenolepididae</taxon>
        <taxon>Hymenolepis</taxon>
    </lineage>
</organism>
<evidence type="ECO:0000256" key="1">
    <source>
        <dbReference type="SAM" id="SignalP"/>
    </source>
</evidence>
<dbReference type="AlphaFoldDB" id="A0A564Y6N9"/>
<feature type="chain" id="PRO_5022000158" evidence="1">
    <location>
        <begin position="25"/>
        <end position="177"/>
    </location>
</feature>
<name>A0A564Y6N9_HYMDI</name>